<proteinExistence type="predicted"/>
<organism evidence="1 2">
    <name type="scientific">Citrullus colocynthis</name>
    <name type="common">colocynth</name>
    <dbReference type="NCBI Taxonomy" id="252529"/>
    <lineage>
        <taxon>Eukaryota</taxon>
        <taxon>Viridiplantae</taxon>
        <taxon>Streptophyta</taxon>
        <taxon>Embryophyta</taxon>
        <taxon>Tracheophyta</taxon>
        <taxon>Spermatophyta</taxon>
        <taxon>Magnoliopsida</taxon>
        <taxon>eudicotyledons</taxon>
        <taxon>Gunneridae</taxon>
        <taxon>Pentapetalae</taxon>
        <taxon>rosids</taxon>
        <taxon>fabids</taxon>
        <taxon>Cucurbitales</taxon>
        <taxon>Cucurbitaceae</taxon>
        <taxon>Benincaseae</taxon>
        <taxon>Citrullus</taxon>
    </lineage>
</organism>
<accession>A0ABP0XZ27</accession>
<reference evidence="1 2" key="1">
    <citation type="submission" date="2024-03" db="EMBL/GenBank/DDBJ databases">
        <authorList>
            <person name="Gkanogiannis A."/>
            <person name="Becerra Lopez-Lavalle L."/>
        </authorList>
    </citation>
    <scope>NUCLEOTIDE SEQUENCE [LARGE SCALE GENOMIC DNA]</scope>
</reference>
<evidence type="ECO:0000313" key="2">
    <source>
        <dbReference type="Proteomes" id="UP001642487"/>
    </source>
</evidence>
<protein>
    <submittedName>
        <fullName evidence="1">Uncharacterized protein</fullName>
    </submittedName>
</protein>
<dbReference type="Proteomes" id="UP001642487">
    <property type="component" value="Chromosome 11"/>
</dbReference>
<dbReference type="EMBL" id="OZ021745">
    <property type="protein sequence ID" value="CAK9312987.1"/>
    <property type="molecule type" value="Genomic_DNA"/>
</dbReference>
<evidence type="ECO:0000313" key="1">
    <source>
        <dbReference type="EMBL" id="CAK9312987.1"/>
    </source>
</evidence>
<name>A0ABP0XZ27_9ROSI</name>
<keyword evidence="2" id="KW-1185">Reference proteome</keyword>
<sequence length="134" mass="15397">MVISFPLVNMLSFFGSFHQPQIKSDIDSVTLLLSYCLRAQNSIFHIESYARPPLYSIGRNMRNFICICSSKFHIFKHWFRRSSIKKNQIPFTNRAKGKIKSPTSEVSFYVCSIFASQKASAEDGVQMLRSSSRD</sequence>
<gene>
    <name evidence="1" type="ORF">CITCOLO1_LOCUS4697</name>
</gene>